<gene>
    <name evidence="1" type="ORF">RUE5091_00563</name>
</gene>
<accession>A0A0N7M8F8</accession>
<protein>
    <recommendedName>
        <fullName evidence="3">DUF3572 domain-containing protein</fullName>
    </recommendedName>
</protein>
<dbReference type="AlphaFoldDB" id="A0A0N7M8F8"/>
<name>A0A0N7M8F8_9RHOB</name>
<dbReference type="Pfam" id="PF12096">
    <property type="entry name" value="DUF3572"/>
    <property type="match status" value="1"/>
</dbReference>
<keyword evidence="2" id="KW-1185">Reference proteome</keyword>
<evidence type="ECO:0000313" key="2">
    <source>
        <dbReference type="Proteomes" id="UP000051260"/>
    </source>
</evidence>
<dbReference type="RefSeq" id="WP_058280305.1">
    <property type="nucleotide sequence ID" value="NZ_CYUD01000001.1"/>
</dbReference>
<proteinExistence type="predicted"/>
<sequence>MSITAQSAETLALNVLGWLVGNEELLPIFLGSTGASAQDLRDRAGEPEFLGSVLEFLMLDDSWVIAFCDANSVPYDLPGQARAVLSGGADVHWT</sequence>
<dbReference type="STRING" id="1715692.RUE5091_00563"/>
<dbReference type="InterPro" id="IPR021955">
    <property type="entry name" value="DUF3572"/>
</dbReference>
<evidence type="ECO:0000313" key="1">
    <source>
        <dbReference type="EMBL" id="CUJ87112.1"/>
    </source>
</evidence>
<dbReference type="OrthoDB" id="7356934at2"/>
<dbReference type="EMBL" id="CYUD01000001">
    <property type="protein sequence ID" value="CUJ87112.1"/>
    <property type="molecule type" value="Genomic_DNA"/>
</dbReference>
<reference evidence="2" key="1">
    <citation type="submission" date="2015-09" db="EMBL/GenBank/DDBJ databases">
        <authorList>
            <person name="Rodrigo-Torres L."/>
            <person name="Arahal D.R."/>
        </authorList>
    </citation>
    <scope>NUCLEOTIDE SEQUENCE [LARGE SCALE GENOMIC DNA]</scope>
    <source>
        <strain evidence="2">CECT 5091</strain>
    </source>
</reference>
<organism evidence="1 2">
    <name type="scientific">Ruegeria denitrificans</name>
    <dbReference type="NCBI Taxonomy" id="1715692"/>
    <lineage>
        <taxon>Bacteria</taxon>
        <taxon>Pseudomonadati</taxon>
        <taxon>Pseudomonadota</taxon>
        <taxon>Alphaproteobacteria</taxon>
        <taxon>Rhodobacterales</taxon>
        <taxon>Roseobacteraceae</taxon>
        <taxon>Ruegeria</taxon>
    </lineage>
</organism>
<dbReference type="Proteomes" id="UP000051260">
    <property type="component" value="Unassembled WGS sequence"/>
</dbReference>
<evidence type="ECO:0008006" key="3">
    <source>
        <dbReference type="Google" id="ProtNLM"/>
    </source>
</evidence>